<feature type="compositionally biased region" description="Basic and acidic residues" evidence="1">
    <location>
        <begin position="31"/>
        <end position="43"/>
    </location>
</feature>
<protein>
    <submittedName>
        <fullName evidence="2">Uncharacterized protein</fullName>
    </submittedName>
</protein>
<evidence type="ECO:0000256" key="1">
    <source>
        <dbReference type="SAM" id="MobiDB-lite"/>
    </source>
</evidence>
<evidence type="ECO:0000313" key="3">
    <source>
        <dbReference type="Proteomes" id="UP000462212"/>
    </source>
</evidence>
<reference evidence="2 3" key="1">
    <citation type="submission" date="2018-05" db="EMBL/GenBank/DDBJ databases">
        <title>Genome sequencing and assembly of the regulated plant pathogen Lachnellula willkommii and related sister species for the development of diagnostic species identification markers.</title>
        <authorList>
            <person name="Giroux E."/>
            <person name="Bilodeau G."/>
        </authorList>
    </citation>
    <scope>NUCLEOTIDE SEQUENCE [LARGE SCALE GENOMIC DNA]</scope>
    <source>
        <strain evidence="2 3">CBS 197.66</strain>
    </source>
</reference>
<proteinExistence type="predicted"/>
<keyword evidence="3" id="KW-1185">Reference proteome</keyword>
<organism evidence="2 3">
    <name type="scientific">Lachnellula subtilissima</name>
    <dbReference type="NCBI Taxonomy" id="602034"/>
    <lineage>
        <taxon>Eukaryota</taxon>
        <taxon>Fungi</taxon>
        <taxon>Dikarya</taxon>
        <taxon>Ascomycota</taxon>
        <taxon>Pezizomycotina</taxon>
        <taxon>Leotiomycetes</taxon>
        <taxon>Helotiales</taxon>
        <taxon>Lachnaceae</taxon>
        <taxon>Lachnellula</taxon>
    </lineage>
</organism>
<dbReference type="AlphaFoldDB" id="A0A8H8U838"/>
<feature type="compositionally biased region" description="Basic and acidic residues" evidence="1">
    <location>
        <begin position="1"/>
        <end position="13"/>
    </location>
</feature>
<dbReference type="EMBL" id="QGMJ01000585">
    <property type="protein sequence ID" value="TVY34911.1"/>
    <property type="molecule type" value="Genomic_DNA"/>
</dbReference>
<feature type="region of interest" description="Disordered" evidence="1">
    <location>
        <begin position="1"/>
        <end position="50"/>
    </location>
</feature>
<sequence length="112" mass="12380">MPDQDWKETETAQHDVSSTASTMIDTSSTEDFQKGSHTPESRTTHSFCSAHHSIRSEPLSLLELALTTNPLNNTERLGHTYTKPIASLATSGCRIPPFEVDLVVDDPEDPRN</sequence>
<gene>
    <name evidence="2" type="ORF">LSUB1_G007760</name>
</gene>
<feature type="compositionally biased region" description="Polar residues" evidence="1">
    <location>
        <begin position="14"/>
        <end position="30"/>
    </location>
</feature>
<accession>A0A8H8U838</accession>
<name>A0A8H8U838_9HELO</name>
<dbReference type="Proteomes" id="UP000462212">
    <property type="component" value="Unassembled WGS sequence"/>
</dbReference>
<comment type="caution">
    <text evidence="2">The sequence shown here is derived from an EMBL/GenBank/DDBJ whole genome shotgun (WGS) entry which is preliminary data.</text>
</comment>
<evidence type="ECO:0000313" key="2">
    <source>
        <dbReference type="EMBL" id="TVY34911.1"/>
    </source>
</evidence>